<gene>
    <name evidence="1" type="ORF">DEO72_LG3g1061</name>
</gene>
<dbReference type="EMBL" id="CP039347">
    <property type="protein sequence ID" value="QCD86538.1"/>
    <property type="molecule type" value="Genomic_DNA"/>
</dbReference>
<proteinExistence type="predicted"/>
<accession>A0A4D6LDE3</accession>
<dbReference type="Proteomes" id="UP000501690">
    <property type="component" value="Linkage Group LG3"/>
</dbReference>
<protein>
    <submittedName>
        <fullName evidence="1">Uncharacterized protein</fullName>
    </submittedName>
</protein>
<sequence>MASLELWLGMADEHEELLVVARVGECCRSRHLEVFIRRRRTWVTWWLPYGV</sequence>
<organism evidence="1 2">
    <name type="scientific">Vigna unguiculata</name>
    <name type="common">Cowpea</name>
    <dbReference type="NCBI Taxonomy" id="3917"/>
    <lineage>
        <taxon>Eukaryota</taxon>
        <taxon>Viridiplantae</taxon>
        <taxon>Streptophyta</taxon>
        <taxon>Embryophyta</taxon>
        <taxon>Tracheophyta</taxon>
        <taxon>Spermatophyta</taxon>
        <taxon>Magnoliopsida</taxon>
        <taxon>eudicotyledons</taxon>
        <taxon>Gunneridae</taxon>
        <taxon>Pentapetalae</taxon>
        <taxon>rosids</taxon>
        <taxon>fabids</taxon>
        <taxon>Fabales</taxon>
        <taxon>Fabaceae</taxon>
        <taxon>Papilionoideae</taxon>
        <taxon>50 kb inversion clade</taxon>
        <taxon>NPAAA clade</taxon>
        <taxon>indigoferoid/millettioid clade</taxon>
        <taxon>Phaseoleae</taxon>
        <taxon>Vigna</taxon>
    </lineage>
</organism>
<evidence type="ECO:0000313" key="1">
    <source>
        <dbReference type="EMBL" id="QCD86538.1"/>
    </source>
</evidence>
<reference evidence="1 2" key="1">
    <citation type="submission" date="2019-04" db="EMBL/GenBank/DDBJ databases">
        <title>An improved genome assembly and genetic linkage map for asparagus bean, Vigna unguiculata ssp. sesquipedialis.</title>
        <authorList>
            <person name="Xia Q."/>
            <person name="Zhang R."/>
            <person name="Dong Y."/>
        </authorList>
    </citation>
    <scope>NUCLEOTIDE SEQUENCE [LARGE SCALE GENOMIC DNA]</scope>
    <source>
        <tissue evidence="1">Leaf</tissue>
    </source>
</reference>
<dbReference type="AlphaFoldDB" id="A0A4D6LDE3"/>
<name>A0A4D6LDE3_VIGUN</name>
<keyword evidence="2" id="KW-1185">Reference proteome</keyword>
<evidence type="ECO:0000313" key="2">
    <source>
        <dbReference type="Proteomes" id="UP000501690"/>
    </source>
</evidence>